<dbReference type="AlphaFoldDB" id="A0A1J6W2H4"/>
<accession>A0A1J6W2H4</accession>
<evidence type="ECO:0000313" key="1">
    <source>
        <dbReference type="EMBL" id="OIU70796.1"/>
    </source>
</evidence>
<dbReference type="RefSeq" id="WP_071619145.1">
    <property type="nucleotide sequence ID" value="NZ_MINN01000096.1"/>
</dbReference>
<dbReference type="OrthoDB" id="2919900at2"/>
<keyword evidence="2" id="KW-1185">Reference proteome</keyword>
<gene>
    <name evidence="1" type="ORF">BHE18_20005</name>
</gene>
<organism evidence="1 2">
    <name type="scientific">Rossellomorea aquimaris</name>
    <dbReference type="NCBI Taxonomy" id="189382"/>
    <lineage>
        <taxon>Bacteria</taxon>
        <taxon>Bacillati</taxon>
        <taxon>Bacillota</taxon>
        <taxon>Bacilli</taxon>
        <taxon>Bacillales</taxon>
        <taxon>Bacillaceae</taxon>
        <taxon>Rossellomorea</taxon>
    </lineage>
</organism>
<sequence>MGVTQGCSDGYWKNHPEDWVGFCPDNLFNVVFMRAVFDPDITLLEALQLMGGGINALARQAVGALLNASNPNVNYPFSVNEVREKFQAAFDSGDPTTIETQKNQFEFYNTEFICPLGEDI</sequence>
<evidence type="ECO:0000313" key="2">
    <source>
        <dbReference type="Proteomes" id="UP000182062"/>
    </source>
</evidence>
<proteinExistence type="predicted"/>
<reference evidence="1 2" key="1">
    <citation type="submission" date="2016-09" db="EMBL/GenBank/DDBJ databases">
        <title>Bacillus aquimaris SAMM genome sequence reveals colonization and biosurfactant production capacities.</title>
        <authorList>
            <person name="Waghmode S.R."/>
            <person name="Suryavanshi M.V."/>
        </authorList>
    </citation>
    <scope>NUCLEOTIDE SEQUENCE [LARGE SCALE GENOMIC DNA]</scope>
    <source>
        <strain evidence="1 2">SAMM</strain>
    </source>
</reference>
<dbReference type="InterPro" id="IPR039923">
    <property type="entry name" value="Protodermal_1"/>
</dbReference>
<dbReference type="PANTHER" id="PTHR33210">
    <property type="entry name" value="PROTODERMAL FACTOR 1"/>
    <property type="match status" value="1"/>
</dbReference>
<dbReference type="Proteomes" id="UP000182062">
    <property type="component" value="Unassembled WGS sequence"/>
</dbReference>
<dbReference type="PANTHER" id="PTHR33210:SF18">
    <property type="entry name" value="PROTODERMAL FACTOR 1"/>
    <property type="match status" value="1"/>
</dbReference>
<dbReference type="EMBL" id="MINN01000096">
    <property type="protein sequence ID" value="OIU70796.1"/>
    <property type="molecule type" value="Genomic_DNA"/>
</dbReference>
<protein>
    <submittedName>
        <fullName evidence="1">Uncharacterized protein</fullName>
    </submittedName>
</protein>
<name>A0A1J6W2H4_9BACI</name>
<comment type="caution">
    <text evidence="1">The sequence shown here is derived from an EMBL/GenBank/DDBJ whole genome shotgun (WGS) entry which is preliminary data.</text>
</comment>